<evidence type="ECO:0000313" key="2">
    <source>
        <dbReference type="EMBL" id="JAC18272.1"/>
    </source>
</evidence>
<protein>
    <submittedName>
        <fullName evidence="2">Putative cysteine rich secreted protein</fullName>
    </submittedName>
</protein>
<keyword evidence="1" id="KW-0732">Signal</keyword>
<proteinExistence type="evidence at transcript level"/>
<feature type="chain" id="PRO_5001520577" evidence="1">
    <location>
        <begin position="23"/>
        <end position="116"/>
    </location>
</feature>
<feature type="signal peptide" evidence="1">
    <location>
        <begin position="1"/>
        <end position="22"/>
    </location>
</feature>
<dbReference type="EMBL" id="GBBI01000440">
    <property type="protein sequence ID" value="JAC18272.1"/>
    <property type="molecule type" value="mRNA"/>
</dbReference>
<sequence length="116" mass="13258">LEMPVYIFLIFLCSWSVVTVVSYESCGPMTYCPDGSQCCSAETCCPEHLICCHGYYCCTVPEVTQHQPQLYSNSPNIEMPRRKIYNFYYARLPKEPTAGHVLLNLTRIGPPLDVRR</sequence>
<evidence type="ECO:0000256" key="1">
    <source>
        <dbReference type="SAM" id="SignalP"/>
    </source>
</evidence>
<organism evidence="2">
    <name type="scientific">Triatoma infestans</name>
    <name type="common">Assassin bug</name>
    <dbReference type="NCBI Taxonomy" id="30076"/>
    <lineage>
        <taxon>Eukaryota</taxon>
        <taxon>Metazoa</taxon>
        <taxon>Ecdysozoa</taxon>
        <taxon>Arthropoda</taxon>
        <taxon>Hexapoda</taxon>
        <taxon>Insecta</taxon>
        <taxon>Pterygota</taxon>
        <taxon>Neoptera</taxon>
        <taxon>Paraneoptera</taxon>
        <taxon>Hemiptera</taxon>
        <taxon>Heteroptera</taxon>
        <taxon>Panheteroptera</taxon>
        <taxon>Cimicomorpha</taxon>
        <taxon>Reduviidae</taxon>
        <taxon>Triatominae</taxon>
        <taxon>Triatoma</taxon>
    </lineage>
</organism>
<accession>A0A023F9W4</accession>
<feature type="non-terminal residue" evidence="2">
    <location>
        <position position="1"/>
    </location>
</feature>
<dbReference type="AlphaFoldDB" id="A0A023F9W4"/>
<name>A0A023F9W4_TRIIF</name>
<reference evidence="2" key="1">
    <citation type="journal article" date="2014" name="PLoS Negl. Trop. Dis.">
        <title>An updated insight into the Sialotranscriptome of Triatoma infestans: developmental stage and geographic variations.</title>
        <authorList>
            <person name="Schwarz A."/>
            <person name="Medrano-Mercado N."/>
            <person name="Schaub G.A."/>
            <person name="Struchiner C.J."/>
            <person name="Bargues M.D."/>
            <person name="Levy M.Z."/>
            <person name="Ribeiro J.M."/>
        </authorList>
    </citation>
    <scope>NUCLEOTIDE SEQUENCE</scope>
    <source>
        <strain evidence="2">Chile</strain>
        <tissue evidence="2">Salivary glands</tissue>
    </source>
</reference>